<feature type="compositionally biased region" description="Polar residues" evidence="11">
    <location>
        <begin position="42"/>
        <end position="54"/>
    </location>
</feature>
<dbReference type="PANTHER" id="PTHR23071:SF1">
    <property type="entry name" value="GPI ETHANOLAMINE PHOSPHATE TRANSFERASE 3"/>
    <property type="match status" value="1"/>
</dbReference>
<dbReference type="PANTHER" id="PTHR23071">
    <property type="entry name" value="PHOSPHATIDYLINOSITOL GLYCAN"/>
    <property type="match status" value="1"/>
</dbReference>
<feature type="transmembrane region" description="Helical" evidence="12">
    <location>
        <begin position="554"/>
        <end position="573"/>
    </location>
</feature>
<evidence type="ECO:0000256" key="11">
    <source>
        <dbReference type="SAM" id="MobiDB-lite"/>
    </source>
</evidence>
<feature type="transmembrane region" description="Helical" evidence="12">
    <location>
        <begin position="917"/>
        <end position="936"/>
    </location>
</feature>
<feature type="compositionally biased region" description="Polar residues" evidence="11">
    <location>
        <begin position="20"/>
        <end position="29"/>
    </location>
</feature>
<feature type="compositionally biased region" description="Low complexity" evidence="11">
    <location>
        <begin position="963"/>
        <end position="997"/>
    </location>
</feature>
<dbReference type="SUPFAM" id="SSF53649">
    <property type="entry name" value="Alkaline phosphatase-like"/>
    <property type="match status" value="1"/>
</dbReference>
<dbReference type="InterPro" id="IPR017850">
    <property type="entry name" value="Alkaline_phosphatase_core_sf"/>
</dbReference>
<evidence type="ECO:0000256" key="3">
    <source>
        <dbReference type="ARBA" id="ARBA00008695"/>
    </source>
</evidence>
<evidence type="ECO:0000313" key="14">
    <source>
        <dbReference type="EMBL" id="KAG0262209.1"/>
    </source>
</evidence>
<sequence length="1173" mass="129478">MVTRRTPAQPSAAVRASVAAEQQRSQPANATARASPIGRPSPTRQQPDQAISKQRSPSIRLAKLLLWLFLFHVGAIYLFTRGFLLSRSVLDSKSECNNTNVESFTGLDAAGDCWYPQRFNKAVVILIDALRFDFVVPHDTPLDEREPYYHNKLPIIHSLLNDKPENTLVFQFVADPPTTTLQRLKALTSGTLPTIIDAGSNFASSALKEDNWLAQFEAARGSDRIRFMGDDTWAGLFPNALNAENSFAFESFDVHDLHTVDNNVTEKLQRILPQQKDWDLLIAHFLGVDHCGHRHGPDNIQMALKLEQMNQQIKKVIDSVSDDTLVLIMGDHGMNGQGDHGGDTDDEVEAALVVYSKQKLLDRKVLDQLQLGDMLRYTKPVGGSVYRTITQIDLVPTLSLLLGLPIPFNNLGHVIPELFLTGSSPEMALRSLLQALRLNAAQVSTYFKSYMNLHPSSDIALASAFEFGDMFAVAEEYLWAQDGQPFSKEVLEQALSLYSQYLRTALTSCKRIWAHFDVPFMAAGGGLLLANTLALIVYIVGFKKSPMPKNLEKFLAGGTLLGITLSRSLKIALSHWPALKESAIGIADVMVFSVASLSLAGFCLSMALHAYEHKMFKISCPRIRLPPLSGFLACLFIFVNCLIFASNSYIVHESTFIIGFLQTFGLIGLLFSFRVPDPIARKRAVLLTLGFMVLTRLISYSTVCREEQGVHCTHTYYASAFHTVPSQWSLVTLVASGAVTPFVIRRFLKQSKSLNGVAILWIDYGLRLGIVLGTVYAVLDFEESKAEAMRGGAMGRTLEPFAVGTTQSGPYAYIKTLLVRLAFGMALVVGPVAWWSSPLCLDIQTVDETLSEPFATTTARGQQQQQQQRNGSQASGVKTERKIYILGYGNAFGSSYYVLLTMLVLAVSLTQKPLGTLLLYLGLALISIVVELVDIWRDADIARWTTAIVERAQRETVAIPGTNNNNNNNSNINSGDGHAAGADAADQEQTQQQQQQEEPIHPPTPNSLLPVTVFSLLGNLLFFATGHQATLSSIQWGSAFVGVTRMNYYVSPLLVVVNTLGPFMIVAAAVPLITLWKMAPKADRTGKIMVFSELTRICMMMMMHQSLVLVANMFFTGGLFRRHLMVWKVFAPRFMLQASAMLVMDLVLVTVVSLVGLRRIMTEMSTVLGVKIE</sequence>
<dbReference type="InterPro" id="IPR002591">
    <property type="entry name" value="Phosphodiest/P_Trfase"/>
</dbReference>
<feature type="transmembrane region" description="Helical" evidence="12">
    <location>
        <begin position="1008"/>
        <end position="1029"/>
    </location>
</feature>
<feature type="transmembrane region" description="Helical" evidence="12">
    <location>
        <begin position="726"/>
        <end position="744"/>
    </location>
</feature>
<comment type="similarity">
    <text evidence="3">Belongs to the PIGG/PIGN/PIGO family. PIGO subfamily.</text>
</comment>
<feature type="transmembrane region" description="Helical" evidence="12">
    <location>
        <begin position="1049"/>
        <end position="1076"/>
    </location>
</feature>
<evidence type="ECO:0000256" key="1">
    <source>
        <dbReference type="ARBA" id="ARBA00004477"/>
    </source>
</evidence>
<feature type="transmembrane region" description="Helical" evidence="12">
    <location>
        <begin position="518"/>
        <end position="542"/>
    </location>
</feature>
<dbReference type="Pfam" id="PF01663">
    <property type="entry name" value="Phosphodiest"/>
    <property type="match status" value="1"/>
</dbReference>
<feature type="transmembrane region" description="Helical" evidence="12">
    <location>
        <begin position="64"/>
        <end position="84"/>
    </location>
</feature>
<dbReference type="GO" id="GO:0005789">
    <property type="term" value="C:endoplasmic reticulum membrane"/>
    <property type="evidence" value="ECO:0007669"/>
    <property type="project" value="UniProtKB-SubCell"/>
</dbReference>
<proteinExistence type="inferred from homology"/>
<keyword evidence="5" id="KW-0808">Transferase</keyword>
<feature type="transmembrane region" description="Helical" evidence="12">
    <location>
        <begin position="585"/>
        <end position="608"/>
    </location>
</feature>
<protein>
    <submittedName>
        <fullName evidence="14">Mannose-ethanolamine phosphotransferase gpi13</fullName>
    </submittedName>
</protein>
<evidence type="ECO:0000256" key="8">
    <source>
        <dbReference type="ARBA" id="ARBA00022989"/>
    </source>
</evidence>
<dbReference type="InterPro" id="IPR037675">
    <property type="entry name" value="PIG-O_N"/>
</dbReference>
<evidence type="ECO:0000256" key="9">
    <source>
        <dbReference type="ARBA" id="ARBA00023136"/>
    </source>
</evidence>
<dbReference type="Gene3D" id="3.40.720.10">
    <property type="entry name" value="Alkaline Phosphatase, subunit A"/>
    <property type="match status" value="1"/>
</dbReference>
<comment type="caution">
    <text evidence="14">The sequence shown here is derived from an EMBL/GenBank/DDBJ whole genome shotgun (WGS) entry which is preliminary data.</text>
</comment>
<feature type="transmembrane region" description="Helical" evidence="12">
    <location>
        <begin position="656"/>
        <end position="673"/>
    </location>
</feature>
<accession>A0A9P6Q7H8</accession>
<keyword evidence="15" id="KW-1185">Reference proteome</keyword>
<feature type="region of interest" description="Disordered" evidence="11">
    <location>
        <begin position="959"/>
        <end position="1004"/>
    </location>
</feature>
<dbReference type="AlphaFoldDB" id="A0A9P6Q7H8"/>
<evidence type="ECO:0000256" key="12">
    <source>
        <dbReference type="SAM" id="Phobius"/>
    </source>
</evidence>
<dbReference type="InterPro" id="IPR039524">
    <property type="entry name" value="PIGO/GPI13"/>
</dbReference>
<feature type="transmembrane region" description="Helical" evidence="12">
    <location>
        <begin position="1097"/>
        <end position="1115"/>
    </location>
</feature>
<evidence type="ECO:0000256" key="2">
    <source>
        <dbReference type="ARBA" id="ARBA00004687"/>
    </source>
</evidence>
<keyword evidence="8 12" id="KW-1133">Transmembrane helix</keyword>
<evidence type="ECO:0000256" key="7">
    <source>
        <dbReference type="ARBA" id="ARBA00022824"/>
    </source>
</evidence>
<feature type="transmembrane region" description="Helical" evidence="12">
    <location>
        <begin position="685"/>
        <end position="703"/>
    </location>
</feature>
<evidence type="ECO:0000256" key="10">
    <source>
        <dbReference type="ARBA" id="ARBA00023180"/>
    </source>
</evidence>
<feature type="domain" description="GPI ethanolamine phosphate transferase 2 C-terminal" evidence="13">
    <location>
        <begin position="1012"/>
        <end position="1151"/>
    </location>
</feature>
<feature type="transmembrane region" description="Helical" evidence="12">
    <location>
        <begin position="883"/>
        <end position="905"/>
    </location>
</feature>
<feature type="transmembrane region" description="Helical" evidence="12">
    <location>
        <begin position="628"/>
        <end position="650"/>
    </location>
</feature>
<name>A0A9P6Q7H8_9FUNG</name>
<feature type="region of interest" description="Disordered" evidence="11">
    <location>
        <begin position="1"/>
        <end position="54"/>
    </location>
</feature>
<keyword evidence="7" id="KW-0256">Endoplasmic reticulum</keyword>
<evidence type="ECO:0000259" key="13">
    <source>
        <dbReference type="Pfam" id="PF19316"/>
    </source>
</evidence>
<evidence type="ECO:0000256" key="6">
    <source>
        <dbReference type="ARBA" id="ARBA00022692"/>
    </source>
</evidence>
<keyword evidence="4" id="KW-0337">GPI-anchor biosynthesis</keyword>
<feature type="transmembrane region" description="Helical" evidence="12">
    <location>
        <begin position="1135"/>
        <end position="1157"/>
    </location>
</feature>
<reference evidence="14" key="1">
    <citation type="journal article" date="2020" name="Fungal Divers.">
        <title>Resolving the Mortierellaceae phylogeny through synthesis of multi-gene phylogenetics and phylogenomics.</title>
        <authorList>
            <person name="Vandepol N."/>
            <person name="Liber J."/>
            <person name="Desiro A."/>
            <person name="Na H."/>
            <person name="Kennedy M."/>
            <person name="Barry K."/>
            <person name="Grigoriev I.V."/>
            <person name="Miller A.N."/>
            <person name="O'Donnell K."/>
            <person name="Stajich J.E."/>
            <person name="Bonito G."/>
        </authorList>
    </citation>
    <scope>NUCLEOTIDE SEQUENCE</scope>
    <source>
        <strain evidence="14">BC1065</strain>
    </source>
</reference>
<dbReference type="CDD" id="cd16023">
    <property type="entry name" value="GPI_EPT_3"/>
    <property type="match status" value="1"/>
</dbReference>
<evidence type="ECO:0000256" key="5">
    <source>
        <dbReference type="ARBA" id="ARBA00022679"/>
    </source>
</evidence>
<dbReference type="GO" id="GO:0006506">
    <property type="term" value="P:GPI anchor biosynthetic process"/>
    <property type="evidence" value="ECO:0007669"/>
    <property type="project" value="UniProtKB-KW"/>
</dbReference>
<comment type="pathway">
    <text evidence="2">Glycolipid biosynthesis; glycosylphosphatidylinositol-anchor biosynthesis.</text>
</comment>
<dbReference type="Pfam" id="PF19316">
    <property type="entry name" value="PIGO_PIGG"/>
    <property type="match status" value="1"/>
</dbReference>
<feature type="transmembrane region" description="Helical" evidence="12">
    <location>
        <begin position="817"/>
        <end position="835"/>
    </location>
</feature>
<comment type="subcellular location">
    <subcellularLocation>
        <location evidence="1">Endoplasmic reticulum membrane</location>
        <topology evidence="1">Multi-pass membrane protein</topology>
    </subcellularLocation>
</comment>
<evidence type="ECO:0000256" key="4">
    <source>
        <dbReference type="ARBA" id="ARBA00022502"/>
    </source>
</evidence>
<dbReference type="Proteomes" id="UP000807716">
    <property type="component" value="Unassembled WGS sequence"/>
</dbReference>
<keyword evidence="6 12" id="KW-0812">Transmembrane</keyword>
<dbReference type="InterPro" id="IPR045687">
    <property type="entry name" value="PIGG/GPI7_C"/>
</dbReference>
<keyword evidence="10" id="KW-0325">Glycoprotein</keyword>
<evidence type="ECO:0000313" key="15">
    <source>
        <dbReference type="Proteomes" id="UP000807716"/>
    </source>
</evidence>
<gene>
    <name evidence="14" type="primary">GPI13</name>
    <name evidence="14" type="ORF">DFQ27_002493</name>
</gene>
<keyword evidence="9 12" id="KW-0472">Membrane</keyword>
<dbReference type="GO" id="GO:0051377">
    <property type="term" value="F:mannose-ethanolamine phosphotransferase activity"/>
    <property type="evidence" value="ECO:0007669"/>
    <property type="project" value="InterPro"/>
</dbReference>
<feature type="transmembrane region" description="Helical" evidence="12">
    <location>
        <begin position="756"/>
        <end position="779"/>
    </location>
</feature>
<dbReference type="OrthoDB" id="272139at2759"/>
<organism evidence="14 15">
    <name type="scientific">Actinomortierella ambigua</name>
    <dbReference type="NCBI Taxonomy" id="1343610"/>
    <lineage>
        <taxon>Eukaryota</taxon>
        <taxon>Fungi</taxon>
        <taxon>Fungi incertae sedis</taxon>
        <taxon>Mucoromycota</taxon>
        <taxon>Mortierellomycotina</taxon>
        <taxon>Mortierellomycetes</taxon>
        <taxon>Mortierellales</taxon>
        <taxon>Mortierellaceae</taxon>
        <taxon>Actinomortierella</taxon>
    </lineage>
</organism>
<dbReference type="EMBL" id="JAAAJB010000194">
    <property type="protein sequence ID" value="KAG0262209.1"/>
    <property type="molecule type" value="Genomic_DNA"/>
</dbReference>